<dbReference type="InterPro" id="IPR032675">
    <property type="entry name" value="LRR_dom_sf"/>
</dbReference>
<dbReference type="OrthoDB" id="1721750at2759"/>
<evidence type="ECO:0008006" key="3">
    <source>
        <dbReference type="Google" id="ProtNLM"/>
    </source>
</evidence>
<comment type="caution">
    <text evidence="1">The sequence shown here is derived from an EMBL/GenBank/DDBJ whole genome shotgun (WGS) entry which is preliminary data.</text>
</comment>
<organism evidence="1 2">
    <name type="scientific">Coptis chinensis</name>
    <dbReference type="NCBI Taxonomy" id="261450"/>
    <lineage>
        <taxon>Eukaryota</taxon>
        <taxon>Viridiplantae</taxon>
        <taxon>Streptophyta</taxon>
        <taxon>Embryophyta</taxon>
        <taxon>Tracheophyta</taxon>
        <taxon>Spermatophyta</taxon>
        <taxon>Magnoliopsida</taxon>
        <taxon>Ranunculales</taxon>
        <taxon>Ranunculaceae</taxon>
        <taxon>Coptidoideae</taxon>
        <taxon>Coptis</taxon>
    </lineage>
</organism>
<accession>A0A835H463</accession>
<protein>
    <recommendedName>
        <fullName evidence="3">PH domain-containing protein</fullName>
    </recommendedName>
</protein>
<proteinExistence type="predicted"/>
<reference evidence="1 2" key="1">
    <citation type="submission" date="2020-10" db="EMBL/GenBank/DDBJ databases">
        <title>The Coptis chinensis genome and diversification of protoberbering-type alkaloids.</title>
        <authorList>
            <person name="Wang B."/>
            <person name="Shu S."/>
            <person name="Song C."/>
            <person name="Liu Y."/>
        </authorList>
    </citation>
    <scope>NUCLEOTIDE SEQUENCE [LARGE SCALE GENOMIC DNA]</scope>
    <source>
        <strain evidence="1">HL-2020</strain>
        <tissue evidence="1">Leaf</tissue>
    </source>
</reference>
<dbReference type="EMBL" id="JADFTS010000008">
    <property type="protein sequence ID" value="KAF9592604.1"/>
    <property type="molecule type" value="Genomic_DNA"/>
</dbReference>
<dbReference type="AlphaFoldDB" id="A0A835H463"/>
<evidence type="ECO:0000313" key="1">
    <source>
        <dbReference type="EMBL" id="KAF9592604.1"/>
    </source>
</evidence>
<name>A0A835H463_9MAGN</name>
<evidence type="ECO:0000313" key="2">
    <source>
        <dbReference type="Proteomes" id="UP000631114"/>
    </source>
</evidence>
<gene>
    <name evidence="1" type="ORF">IFM89_016214</name>
</gene>
<dbReference type="Gene3D" id="3.80.10.10">
    <property type="entry name" value="Ribonuclease Inhibitor"/>
    <property type="match status" value="1"/>
</dbReference>
<sequence length="164" mass="18882">MVGEAGVLRWGKSSKRNVISRDTELGPSSAFERNRRRKADAYQARVFRVITTKNKEFHFVCESGVEVAELWVRGINLVTRKAIFGKKHSETYQEHWHFDWIPMSLGAFVKLDKTRSHLNQLTIKFRVIWRISNPTQLNLRSNQLNGTIPESLGQLSEPDGLGFI</sequence>
<dbReference type="Proteomes" id="UP000631114">
    <property type="component" value="Unassembled WGS sequence"/>
</dbReference>
<keyword evidence="2" id="KW-1185">Reference proteome</keyword>